<feature type="transmembrane region" description="Helical" evidence="6">
    <location>
        <begin position="100"/>
        <end position="124"/>
    </location>
</feature>
<keyword evidence="5 6" id="KW-0472">Membrane</keyword>
<keyword evidence="4 6" id="KW-1133">Transmembrane helix</keyword>
<evidence type="ECO:0000256" key="6">
    <source>
        <dbReference type="SAM" id="Phobius"/>
    </source>
</evidence>
<feature type="transmembrane region" description="Helical" evidence="6">
    <location>
        <begin position="67"/>
        <end position="88"/>
    </location>
</feature>
<dbReference type="Pfam" id="PF03176">
    <property type="entry name" value="MMPL"/>
    <property type="match status" value="1"/>
</dbReference>
<dbReference type="PANTHER" id="PTHR33406">
    <property type="entry name" value="MEMBRANE PROTEIN MJ1562-RELATED"/>
    <property type="match status" value="1"/>
</dbReference>
<evidence type="ECO:0000256" key="4">
    <source>
        <dbReference type="ARBA" id="ARBA00022989"/>
    </source>
</evidence>
<reference evidence="8 9" key="1">
    <citation type="submission" date="2019-01" db="EMBL/GenBank/DDBJ databases">
        <title>Egibacter rhizosphaerae EGI 80759T.</title>
        <authorList>
            <person name="Chen D.-D."/>
            <person name="Tian Y."/>
            <person name="Jiao J.-Y."/>
            <person name="Zhang X.-T."/>
            <person name="Zhang Y.-G."/>
            <person name="Zhang Y."/>
            <person name="Xiao M."/>
            <person name="Shu W.-S."/>
            <person name="Li W.-J."/>
        </authorList>
    </citation>
    <scope>NUCLEOTIDE SEQUENCE [LARGE SCALE GENOMIC DNA]</scope>
    <source>
        <strain evidence="8 9">EGI 80759</strain>
    </source>
</reference>
<dbReference type="EMBL" id="CP036402">
    <property type="protein sequence ID" value="QBI18844.1"/>
    <property type="molecule type" value="Genomic_DNA"/>
</dbReference>
<dbReference type="PROSITE" id="PS50156">
    <property type="entry name" value="SSD"/>
    <property type="match status" value="1"/>
</dbReference>
<keyword evidence="3 6" id="KW-0812">Transmembrane</keyword>
<dbReference type="Gene3D" id="1.20.1640.10">
    <property type="entry name" value="Multidrug efflux transporter AcrB transmembrane domain"/>
    <property type="match status" value="1"/>
</dbReference>
<evidence type="ECO:0000256" key="5">
    <source>
        <dbReference type="ARBA" id="ARBA00023136"/>
    </source>
</evidence>
<evidence type="ECO:0000256" key="3">
    <source>
        <dbReference type="ARBA" id="ARBA00022692"/>
    </source>
</evidence>
<proteinExistence type="predicted"/>
<evidence type="ECO:0000256" key="2">
    <source>
        <dbReference type="ARBA" id="ARBA00022475"/>
    </source>
</evidence>
<evidence type="ECO:0000259" key="7">
    <source>
        <dbReference type="PROSITE" id="PS50156"/>
    </source>
</evidence>
<gene>
    <name evidence="8" type="ORF">ER308_04335</name>
</gene>
<dbReference type="InterPro" id="IPR000731">
    <property type="entry name" value="SSD"/>
</dbReference>
<sequence>MVPAVVSSALLLGTMWLLGVSFNVLTATLTAIAVGIGVPYGVHVVNQFVEDLRDAHVDIAIERTLRATGAALTGSAVTTLGAFVVLSFSDLPPMQSLGRLGSVGIGFALLAAILVQPGALVLWARRRET</sequence>
<comment type="subcellular location">
    <subcellularLocation>
        <location evidence="1">Cell membrane</location>
        <topology evidence="1">Multi-pass membrane protein</topology>
    </subcellularLocation>
</comment>
<dbReference type="SUPFAM" id="SSF82866">
    <property type="entry name" value="Multidrug efflux transporter AcrB transmembrane domain"/>
    <property type="match status" value="1"/>
</dbReference>
<dbReference type="AlphaFoldDB" id="A0A411YCA5"/>
<dbReference type="OrthoDB" id="2365435at2"/>
<dbReference type="GO" id="GO:0005886">
    <property type="term" value="C:plasma membrane"/>
    <property type="evidence" value="ECO:0007669"/>
    <property type="project" value="UniProtKB-SubCell"/>
</dbReference>
<evidence type="ECO:0000313" key="9">
    <source>
        <dbReference type="Proteomes" id="UP000291469"/>
    </source>
</evidence>
<protein>
    <recommendedName>
        <fullName evidence="7">SSD domain-containing protein</fullName>
    </recommendedName>
</protein>
<name>A0A411YCA5_9ACTN</name>
<evidence type="ECO:0000313" key="8">
    <source>
        <dbReference type="EMBL" id="QBI18844.1"/>
    </source>
</evidence>
<organism evidence="8 9">
    <name type="scientific">Egibacter rhizosphaerae</name>
    <dbReference type="NCBI Taxonomy" id="1670831"/>
    <lineage>
        <taxon>Bacteria</taxon>
        <taxon>Bacillati</taxon>
        <taxon>Actinomycetota</taxon>
        <taxon>Nitriliruptoria</taxon>
        <taxon>Egibacterales</taxon>
        <taxon>Egibacteraceae</taxon>
        <taxon>Egibacter</taxon>
    </lineage>
</organism>
<dbReference type="PANTHER" id="PTHR33406:SF13">
    <property type="entry name" value="MEMBRANE PROTEIN YDFJ"/>
    <property type="match status" value="1"/>
</dbReference>
<feature type="domain" description="SSD" evidence="7">
    <location>
        <begin position="1"/>
        <end position="122"/>
    </location>
</feature>
<dbReference type="KEGG" id="erz:ER308_04335"/>
<feature type="transmembrane region" description="Helical" evidence="6">
    <location>
        <begin position="20"/>
        <end position="46"/>
    </location>
</feature>
<keyword evidence="9" id="KW-1185">Reference proteome</keyword>
<keyword evidence="2" id="KW-1003">Cell membrane</keyword>
<dbReference type="InterPro" id="IPR050545">
    <property type="entry name" value="Mycobact_MmpL"/>
</dbReference>
<dbReference type="InterPro" id="IPR004869">
    <property type="entry name" value="MMPL_dom"/>
</dbReference>
<dbReference type="Proteomes" id="UP000291469">
    <property type="component" value="Chromosome"/>
</dbReference>
<evidence type="ECO:0000256" key="1">
    <source>
        <dbReference type="ARBA" id="ARBA00004651"/>
    </source>
</evidence>
<accession>A0A411YCA5</accession>